<dbReference type="STRING" id="321146.A0A139H7W6"/>
<keyword evidence="4" id="KW-0732">Signal</keyword>
<dbReference type="InterPro" id="IPR050309">
    <property type="entry name" value="Type-B_Carboxylest/Lipase"/>
</dbReference>
<evidence type="ECO:0000256" key="2">
    <source>
        <dbReference type="ARBA" id="ARBA00005964"/>
    </source>
</evidence>
<comment type="subcellular location">
    <subcellularLocation>
        <location evidence="1">Secreted</location>
    </subcellularLocation>
</comment>
<name>A0A139H7W6_9PEZI</name>
<dbReference type="Pfam" id="PF00135">
    <property type="entry name" value="COesterase"/>
    <property type="match status" value="1"/>
</dbReference>
<keyword evidence="3" id="KW-0964">Secreted</keyword>
<proteinExistence type="inferred from homology"/>
<evidence type="ECO:0000256" key="5">
    <source>
        <dbReference type="ARBA" id="ARBA00022801"/>
    </source>
</evidence>
<feature type="domain" description="Carboxylesterase type B" evidence="9">
    <location>
        <begin position="62"/>
        <end position="584"/>
    </location>
</feature>
<keyword evidence="7" id="KW-0325">Glycoprotein</keyword>
<keyword evidence="6" id="KW-0443">Lipid metabolism</keyword>
<evidence type="ECO:0000256" key="3">
    <source>
        <dbReference type="ARBA" id="ARBA00022525"/>
    </source>
</evidence>
<organism evidence="10 11">
    <name type="scientific">Pseudocercospora eumusae</name>
    <dbReference type="NCBI Taxonomy" id="321146"/>
    <lineage>
        <taxon>Eukaryota</taxon>
        <taxon>Fungi</taxon>
        <taxon>Dikarya</taxon>
        <taxon>Ascomycota</taxon>
        <taxon>Pezizomycotina</taxon>
        <taxon>Dothideomycetes</taxon>
        <taxon>Dothideomycetidae</taxon>
        <taxon>Mycosphaerellales</taxon>
        <taxon>Mycosphaerellaceae</taxon>
        <taxon>Pseudocercospora</taxon>
    </lineage>
</organism>
<dbReference type="GO" id="GO:0006629">
    <property type="term" value="P:lipid metabolic process"/>
    <property type="evidence" value="ECO:0007669"/>
    <property type="project" value="UniProtKB-KW"/>
</dbReference>
<dbReference type="InterPro" id="IPR019826">
    <property type="entry name" value="Carboxylesterase_B_AS"/>
</dbReference>
<dbReference type="ESTHER" id="9pezi-a0a139h7w6">
    <property type="family name" value="Fungal_carboxylesterase_lipase"/>
</dbReference>
<dbReference type="EC" id="3.1.1.-" evidence="8"/>
<gene>
    <name evidence="10" type="ORF">AC578_4321</name>
</gene>
<dbReference type="GO" id="GO:0016787">
    <property type="term" value="F:hydrolase activity"/>
    <property type="evidence" value="ECO:0007669"/>
    <property type="project" value="UniProtKB-KW"/>
</dbReference>
<evidence type="ECO:0000256" key="1">
    <source>
        <dbReference type="ARBA" id="ARBA00004613"/>
    </source>
</evidence>
<dbReference type="AlphaFoldDB" id="A0A139H7W6"/>
<dbReference type="OrthoDB" id="408631at2759"/>
<dbReference type="PANTHER" id="PTHR11559">
    <property type="entry name" value="CARBOXYLESTERASE"/>
    <property type="match status" value="1"/>
</dbReference>
<evidence type="ECO:0000313" key="11">
    <source>
        <dbReference type="Proteomes" id="UP000070133"/>
    </source>
</evidence>
<dbReference type="SUPFAM" id="SSF53474">
    <property type="entry name" value="alpha/beta-Hydrolases"/>
    <property type="match status" value="1"/>
</dbReference>
<evidence type="ECO:0000256" key="8">
    <source>
        <dbReference type="RuleBase" id="RU361235"/>
    </source>
</evidence>
<dbReference type="Gene3D" id="3.40.50.1820">
    <property type="entry name" value="alpha/beta hydrolase"/>
    <property type="match status" value="1"/>
</dbReference>
<dbReference type="EMBL" id="LFZN01000110">
    <property type="protein sequence ID" value="KXS98560.1"/>
    <property type="molecule type" value="Genomic_DNA"/>
</dbReference>
<protein>
    <recommendedName>
        <fullName evidence="8">Carboxylic ester hydrolase</fullName>
        <ecNumber evidence="8">3.1.1.-</ecNumber>
    </recommendedName>
</protein>
<dbReference type="PROSITE" id="PS00122">
    <property type="entry name" value="CARBOXYLESTERASE_B_1"/>
    <property type="match status" value="1"/>
</dbReference>
<dbReference type="InterPro" id="IPR029058">
    <property type="entry name" value="AB_hydrolase_fold"/>
</dbReference>
<evidence type="ECO:0000256" key="7">
    <source>
        <dbReference type="ARBA" id="ARBA00023180"/>
    </source>
</evidence>
<keyword evidence="11" id="KW-1185">Reference proteome</keyword>
<sequence length="608" mass="65389">MPRDVVALPYNTYKNQACPEHRHHPHQPPPLPQIVNMVRLSLLPLLAAWALAAPLDERQSGPSVTIRNGTVVGSTASGIDSFNGIPFAQPPVGDLRLRSPRPLDSGFGTINSNPSPRACPQFSTPVNTSNVPQDALGMLMNTPLFQQAMNAGEDCLTLNVQRPSTATSSSALPVLFWIYGGGFETGSTSMYDGGSIISKSVSLGKPIIFVEVNYRLGGFGFLGGKDLAGEGNTNLGLRDQRLGLQWVQDNIAAFGGDPTRVTIWGESAGAISVFDHTVINGGDNTYQGKALFRGAIMNSGSVLPATTVTDLKSQKVYDTVVAAAGCSSASSTLACLRALPYEKFLNAASSVPSLSSYQSVDIAYLPRPDPGNSFFSESPEVSIKAGRFTKVPIIIGDQEDEGTAFSLVQSNLTTDEKVAQYLADYFPTNPNALANVQALLANYPDQPLEGQPAGSPFNTGGLNNIYAEFKRLAAVLGDLVFTLTRRVYLNTVQPQGIKTWSYLSSYLYGTPVLGTFHASDILFCFGRLGDADADPITDTIQTYYVSFVNDLDPNTLGAGTGRQINWPNWTPSSPQLLQFQSLKNALIPDTFRNAAYQYLLKAQSQFRI</sequence>
<reference evidence="10 11" key="1">
    <citation type="submission" date="2015-07" db="EMBL/GenBank/DDBJ databases">
        <title>Comparative genomics of the Sigatoka disease complex on banana suggests a link between parallel evolutionary changes in Pseudocercospora fijiensis and Pseudocercospora eumusae and increased virulence on the banana host.</title>
        <authorList>
            <person name="Chang T.-C."/>
            <person name="Salvucci A."/>
            <person name="Crous P.W."/>
            <person name="Stergiopoulos I."/>
        </authorList>
    </citation>
    <scope>NUCLEOTIDE SEQUENCE [LARGE SCALE GENOMIC DNA]</scope>
    <source>
        <strain evidence="10 11">CBS 114824</strain>
    </source>
</reference>
<keyword evidence="5 8" id="KW-0378">Hydrolase</keyword>
<accession>A0A139H7W6</accession>
<dbReference type="InterPro" id="IPR002018">
    <property type="entry name" value="CarbesteraseB"/>
</dbReference>
<dbReference type="Proteomes" id="UP000070133">
    <property type="component" value="Unassembled WGS sequence"/>
</dbReference>
<evidence type="ECO:0000256" key="4">
    <source>
        <dbReference type="ARBA" id="ARBA00022729"/>
    </source>
</evidence>
<evidence type="ECO:0000256" key="6">
    <source>
        <dbReference type="ARBA" id="ARBA00023098"/>
    </source>
</evidence>
<comment type="caution">
    <text evidence="10">The sequence shown here is derived from an EMBL/GenBank/DDBJ whole genome shotgun (WGS) entry which is preliminary data.</text>
</comment>
<dbReference type="GO" id="GO:0005576">
    <property type="term" value="C:extracellular region"/>
    <property type="evidence" value="ECO:0007669"/>
    <property type="project" value="UniProtKB-SubCell"/>
</dbReference>
<comment type="similarity">
    <text evidence="2 8">Belongs to the type-B carboxylesterase/lipase family.</text>
</comment>
<evidence type="ECO:0000259" key="9">
    <source>
        <dbReference type="Pfam" id="PF00135"/>
    </source>
</evidence>
<evidence type="ECO:0000313" key="10">
    <source>
        <dbReference type="EMBL" id="KXS98560.1"/>
    </source>
</evidence>
<dbReference type="FunFam" id="3.40.50.1820:FF:000213">
    <property type="entry name" value="Carboxylic ester hydrolase"/>
    <property type="match status" value="1"/>
</dbReference>